<dbReference type="RefSeq" id="WP_011653387.1">
    <property type="nucleotide sequence ID" value="NC_008380.1"/>
</dbReference>
<organism evidence="1 2">
    <name type="scientific">Rhizobium johnstonii (strain DSM 114642 / LMG 32736 / 3841)</name>
    <name type="common">Rhizobium leguminosarum bv. viciae</name>
    <dbReference type="NCBI Taxonomy" id="216596"/>
    <lineage>
        <taxon>Bacteria</taxon>
        <taxon>Pseudomonadati</taxon>
        <taxon>Pseudomonadota</taxon>
        <taxon>Alphaproteobacteria</taxon>
        <taxon>Hyphomicrobiales</taxon>
        <taxon>Rhizobiaceae</taxon>
        <taxon>Rhizobium/Agrobacterium group</taxon>
        <taxon>Rhizobium</taxon>
        <taxon>Rhizobium johnstonii</taxon>
    </lineage>
</organism>
<name>Q1MC87_RHIJ3</name>
<dbReference type="KEGG" id="rle:RL3954"/>
<proteinExistence type="predicted"/>
<dbReference type="Proteomes" id="UP000006575">
    <property type="component" value="Chromosome"/>
</dbReference>
<dbReference type="HOGENOM" id="CLU_2525273_0_0_5"/>
<reference evidence="1 2" key="1">
    <citation type="journal article" date="2006" name="Genome Biol.">
        <title>The genome of Rhizobium leguminosarum has recognizable core and accessory components.</title>
        <authorList>
            <person name="Young J.W."/>
            <person name="Crossman L.C."/>
            <person name="Johnston A.W.B."/>
            <person name="Thomson N.R."/>
            <person name="Ghazoui Z.F."/>
            <person name="Hull K.H."/>
            <person name="Wexler M."/>
            <person name="Curson A.R.J."/>
            <person name="Todd J.D."/>
            <person name="Poole P.S."/>
            <person name="Mauchline T.H."/>
            <person name="East A.K."/>
            <person name="Quail M.A."/>
            <person name="Churcher C."/>
            <person name="Arrowsmith C."/>
            <person name="Cherevach A."/>
            <person name="Chillingworth T."/>
            <person name="Clarke K."/>
            <person name="Cronin A."/>
            <person name="Davis P."/>
            <person name="Fraser A."/>
            <person name="Hance Z."/>
            <person name="Hauser H."/>
            <person name="Jagels K."/>
            <person name="Moule S."/>
            <person name="Mungall K."/>
            <person name="Norbertczak H."/>
            <person name="Rabbinowitsch E."/>
            <person name="Sanders M."/>
            <person name="Simmonds M."/>
            <person name="Whitehead S."/>
            <person name="Parkhill J."/>
        </authorList>
    </citation>
    <scope>NUCLEOTIDE SEQUENCE [LARGE SCALE GENOMIC DNA]</scope>
    <source>
        <strain evidence="2">DSM 114642 / LMG 32736 / 3841</strain>
    </source>
</reference>
<protein>
    <submittedName>
        <fullName evidence="1">Uncharacterized protein</fullName>
    </submittedName>
</protein>
<dbReference type="AlphaFoldDB" id="Q1MC87"/>
<evidence type="ECO:0000313" key="1">
    <source>
        <dbReference type="EMBL" id="CAK09444.1"/>
    </source>
</evidence>
<sequence length="89" mass="10236">MKPIETFEPNDLVYELTDLERLLDTIRNLLVEDVDYRLPDGARNIPLDRVSSLVNIAHFHVAYLAKGINHFDVPGAYVSRRELEERADA</sequence>
<accession>Q1MC87</accession>
<gene>
    <name evidence="1" type="ordered locus">RL3954</name>
</gene>
<dbReference type="EMBL" id="AM236080">
    <property type="protein sequence ID" value="CAK09444.1"/>
    <property type="molecule type" value="Genomic_DNA"/>
</dbReference>
<keyword evidence="2" id="KW-1185">Reference proteome</keyword>
<dbReference type="eggNOG" id="ENOG50312NA">
    <property type="taxonomic scope" value="Bacteria"/>
</dbReference>
<evidence type="ECO:0000313" key="2">
    <source>
        <dbReference type="Proteomes" id="UP000006575"/>
    </source>
</evidence>
<dbReference type="EnsemblBacteria" id="CAK09444">
    <property type="protein sequence ID" value="CAK09444"/>
    <property type="gene ID" value="RL3954"/>
</dbReference>
<dbReference type="GeneID" id="303208956"/>